<reference evidence="10" key="1">
    <citation type="submission" date="2023-07" db="EMBL/GenBank/DDBJ databases">
        <title>Genomic Encyclopedia of Type Strains, Phase IV (KMG-IV): sequencing the most valuable type-strain genomes for metagenomic binning, comparative biology and taxonomic classification.</title>
        <authorList>
            <person name="Goeker M."/>
        </authorList>
    </citation>
    <scope>NUCLEOTIDE SEQUENCE</scope>
    <source>
        <strain evidence="10">DSM 23947</strain>
    </source>
</reference>
<name>A0AAJ1SZT3_9BACI</name>
<dbReference type="Pfam" id="PF00664">
    <property type="entry name" value="ABC_membrane"/>
    <property type="match status" value="1"/>
</dbReference>
<feature type="transmembrane region" description="Helical" evidence="7">
    <location>
        <begin position="267"/>
        <end position="292"/>
    </location>
</feature>
<dbReference type="GO" id="GO:0016887">
    <property type="term" value="F:ATP hydrolysis activity"/>
    <property type="evidence" value="ECO:0007669"/>
    <property type="project" value="InterPro"/>
</dbReference>
<dbReference type="InterPro" id="IPR003593">
    <property type="entry name" value="AAA+_ATPase"/>
</dbReference>
<dbReference type="InterPro" id="IPR003439">
    <property type="entry name" value="ABC_transporter-like_ATP-bd"/>
</dbReference>
<dbReference type="AlphaFoldDB" id="A0AAJ1SZT3"/>
<accession>A0AAJ1SZT3</accession>
<dbReference type="EMBL" id="JAUSUC010000029">
    <property type="protein sequence ID" value="MDQ0215890.1"/>
    <property type="molecule type" value="Genomic_DNA"/>
</dbReference>
<feature type="domain" description="ABC transmembrane type-1" evidence="9">
    <location>
        <begin position="15"/>
        <end position="296"/>
    </location>
</feature>
<dbReference type="RefSeq" id="WP_307257888.1">
    <property type="nucleotide sequence ID" value="NZ_JAUSUC010000029.1"/>
</dbReference>
<evidence type="ECO:0000256" key="4">
    <source>
        <dbReference type="ARBA" id="ARBA00022840"/>
    </source>
</evidence>
<keyword evidence="3" id="KW-0547">Nucleotide-binding</keyword>
<dbReference type="InterPro" id="IPR017871">
    <property type="entry name" value="ABC_transporter-like_CS"/>
</dbReference>
<evidence type="ECO:0000256" key="1">
    <source>
        <dbReference type="ARBA" id="ARBA00004651"/>
    </source>
</evidence>
<feature type="transmembrane region" description="Helical" evidence="7">
    <location>
        <begin position="231"/>
        <end position="255"/>
    </location>
</feature>
<dbReference type="PROSITE" id="PS50893">
    <property type="entry name" value="ABC_TRANSPORTER_2"/>
    <property type="match status" value="1"/>
</dbReference>
<evidence type="ECO:0000259" key="8">
    <source>
        <dbReference type="PROSITE" id="PS50893"/>
    </source>
</evidence>
<keyword evidence="5 7" id="KW-1133">Transmembrane helix</keyword>
<feature type="transmembrane region" description="Helical" evidence="7">
    <location>
        <begin position="129"/>
        <end position="149"/>
    </location>
</feature>
<dbReference type="PANTHER" id="PTHR43394">
    <property type="entry name" value="ATP-DEPENDENT PERMEASE MDL1, MITOCHONDRIAL"/>
    <property type="match status" value="1"/>
</dbReference>
<comment type="caution">
    <text evidence="10">The sequence shown here is derived from an EMBL/GenBank/DDBJ whole genome shotgun (WGS) entry which is preliminary data.</text>
</comment>
<dbReference type="GO" id="GO:0005524">
    <property type="term" value="F:ATP binding"/>
    <property type="evidence" value="ECO:0007669"/>
    <property type="project" value="UniProtKB-KW"/>
</dbReference>
<dbReference type="PROSITE" id="PS50929">
    <property type="entry name" value="ABC_TM1F"/>
    <property type="match status" value="1"/>
</dbReference>
<dbReference type="InterPro" id="IPR039421">
    <property type="entry name" value="Type_1_exporter"/>
</dbReference>
<evidence type="ECO:0000256" key="2">
    <source>
        <dbReference type="ARBA" id="ARBA00022692"/>
    </source>
</evidence>
<feature type="transmembrane region" description="Helical" evidence="7">
    <location>
        <begin position="12"/>
        <end position="34"/>
    </location>
</feature>
<keyword evidence="11" id="KW-1185">Reference proteome</keyword>
<evidence type="ECO:0000259" key="9">
    <source>
        <dbReference type="PROSITE" id="PS50929"/>
    </source>
</evidence>
<evidence type="ECO:0000256" key="6">
    <source>
        <dbReference type="ARBA" id="ARBA00023136"/>
    </source>
</evidence>
<dbReference type="SUPFAM" id="SSF90123">
    <property type="entry name" value="ABC transporter transmembrane region"/>
    <property type="match status" value="1"/>
</dbReference>
<evidence type="ECO:0000256" key="7">
    <source>
        <dbReference type="SAM" id="Phobius"/>
    </source>
</evidence>
<dbReference type="InterPro" id="IPR027417">
    <property type="entry name" value="P-loop_NTPase"/>
</dbReference>
<protein>
    <submittedName>
        <fullName evidence="10">ABC-type bacteriocin/lantibiotic exporter with double-glycine peptidase domain</fullName>
    </submittedName>
</protein>
<keyword evidence="6 7" id="KW-0472">Membrane</keyword>
<keyword evidence="4" id="KW-0067">ATP-binding</keyword>
<feature type="transmembrane region" description="Helical" evidence="7">
    <location>
        <begin position="155"/>
        <end position="175"/>
    </location>
</feature>
<gene>
    <name evidence="10" type="ORF">J2S13_002310</name>
</gene>
<dbReference type="Proteomes" id="UP001237207">
    <property type="component" value="Unassembled WGS sequence"/>
</dbReference>
<dbReference type="Gene3D" id="1.20.1560.10">
    <property type="entry name" value="ABC transporter type 1, transmembrane domain"/>
    <property type="match status" value="1"/>
</dbReference>
<dbReference type="GO" id="GO:0015421">
    <property type="term" value="F:ABC-type oligopeptide transporter activity"/>
    <property type="evidence" value="ECO:0007669"/>
    <property type="project" value="TreeGrafter"/>
</dbReference>
<dbReference type="CDD" id="cd07346">
    <property type="entry name" value="ABC_6TM_exporters"/>
    <property type="match status" value="1"/>
</dbReference>
<dbReference type="SMART" id="SM00382">
    <property type="entry name" value="AAA"/>
    <property type="match status" value="1"/>
</dbReference>
<evidence type="ECO:0000313" key="11">
    <source>
        <dbReference type="Proteomes" id="UP001237207"/>
    </source>
</evidence>
<keyword evidence="2 7" id="KW-0812">Transmembrane</keyword>
<organism evidence="10 11">
    <name type="scientific">Oikeobacillus pervagus</name>
    <dbReference type="NCBI Taxonomy" id="1325931"/>
    <lineage>
        <taxon>Bacteria</taxon>
        <taxon>Bacillati</taxon>
        <taxon>Bacillota</taxon>
        <taxon>Bacilli</taxon>
        <taxon>Bacillales</taxon>
        <taxon>Bacillaceae</taxon>
        <taxon>Oikeobacillus</taxon>
    </lineage>
</organism>
<dbReference type="GO" id="GO:0005886">
    <property type="term" value="C:plasma membrane"/>
    <property type="evidence" value="ECO:0007669"/>
    <property type="project" value="UniProtKB-SubCell"/>
</dbReference>
<dbReference type="InterPro" id="IPR011527">
    <property type="entry name" value="ABC1_TM_dom"/>
</dbReference>
<comment type="subcellular location">
    <subcellularLocation>
        <location evidence="1">Cell membrane</location>
        <topology evidence="1">Multi-pass membrane protein</topology>
    </subcellularLocation>
</comment>
<evidence type="ECO:0000313" key="10">
    <source>
        <dbReference type="EMBL" id="MDQ0215890.1"/>
    </source>
</evidence>
<dbReference type="Gene3D" id="3.40.50.300">
    <property type="entry name" value="P-loop containing nucleotide triphosphate hydrolases"/>
    <property type="match status" value="1"/>
</dbReference>
<dbReference type="InterPro" id="IPR036640">
    <property type="entry name" value="ABC1_TM_sf"/>
</dbReference>
<feature type="transmembrane region" description="Helical" evidence="7">
    <location>
        <begin position="54"/>
        <end position="75"/>
    </location>
</feature>
<proteinExistence type="predicted"/>
<dbReference type="Pfam" id="PF00005">
    <property type="entry name" value="ABC_tran"/>
    <property type="match status" value="1"/>
</dbReference>
<evidence type="ECO:0000256" key="5">
    <source>
        <dbReference type="ARBA" id="ARBA00022989"/>
    </source>
</evidence>
<dbReference type="PANTHER" id="PTHR43394:SF1">
    <property type="entry name" value="ATP-BINDING CASSETTE SUB-FAMILY B MEMBER 10, MITOCHONDRIAL"/>
    <property type="match status" value="1"/>
</dbReference>
<dbReference type="SUPFAM" id="SSF52540">
    <property type="entry name" value="P-loop containing nucleoside triphosphate hydrolases"/>
    <property type="match status" value="1"/>
</dbReference>
<feature type="domain" description="ABC transporter" evidence="8">
    <location>
        <begin position="327"/>
        <end position="555"/>
    </location>
</feature>
<evidence type="ECO:0000256" key="3">
    <source>
        <dbReference type="ARBA" id="ARBA00022741"/>
    </source>
</evidence>
<sequence>MNIYAYIKPYRFIFALVFFMGIISTFITAIQPLIGKFLIDDVLIAKNHSFAKVLGLAILVMVFGYSITLFTRFLYFRMSLNLMLDMRSSFYQHLIHLPVLFFAKNRTGDIVSRINEDLTEIQRLYTENVLQLFTMSLTFLFNIILLWVLDWKLTLISLLFIPILIVGIHKFRHLLFEQHMELRKQSAKNQSMMVETFSAIRFIRTAHVEATVEKKFYDELKEINKQNIKVMFINAFAQGVPQTVLMISTICMIWFLGSQVLNGTMSIGTMIAFMAYQASLFGTIQGFAQLYLRLQKGRVSIQRVHDFFQRQPEKDGSESVPETFSSIQFKNVSFLFELHHPILQQVNFTIRRGEKIGLIGDNGIGKSTIANLLARVYEPNEGSILFDSKNIRNFTRESWYQRVCLIAHDHPIWYGTFFDFLQLGKKNASSEEMLDVIRMVGLDRFIATKPTGLKTQIGENGVTLSAGQKQRLLLARALLQDADILILDEATSHLDVRSESEFFQLMKEHFQDKTIIIITHRYQNLEWLDRLIDLSEKSSTIVQKNVGGINNVSLLHG</sequence>
<dbReference type="PROSITE" id="PS00211">
    <property type="entry name" value="ABC_TRANSPORTER_1"/>
    <property type="match status" value="1"/>
</dbReference>